<gene>
    <name evidence="5" type="ORF">LIP_1037</name>
</gene>
<evidence type="ECO:0000313" key="5">
    <source>
        <dbReference type="EMBL" id="BAS26894.1"/>
    </source>
</evidence>
<dbReference type="InterPro" id="IPR036390">
    <property type="entry name" value="WH_DNA-bd_sf"/>
</dbReference>
<dbReference type="PATRIC" id="fig|1555112.3.peg.1081"/>
<keyword evidence="2" id="KW-0805">Transcription regulation</keyword>
<dbReference type="InterPro" id="IPR036388">
    <property type="entry name" value="WH-like_DNA-bd_sf"/>
</dbReference>
<dbReference type="Proteomes" id="UP000065807">
    <property type="component" value="Chromosome"/>
</dbReference>
<comment type="similarity">
    <text evidence="1">Belongs to the BlaI transcriptional regulatory family.</text>
</comment>
<sequence>MPASGPDRAELGPLEAEVMRAVWDLGEVQVEDVHRRLREEREIAYTTVMTVMARLAEKGFLKRRKDGRAYVYRARVAREQAARGSLRQWVQRYWGEALVPAVSMLLGGERLRREDVEALRRLIDSLAPEEGPQHGDR</sequence>
<dbReference type="RefSeq" id="WP_158509559.1">
    <property type="nucleotide sequence ID" value="NZ_AP014924.1"/>
</dbReference>
<dbReference type="KEGG" id="lpil:LIP_1037"/>
<accession>A0A0K2SJ73</accession>
<keyword evidence="3" id="KW-0238">DNA-binding</keyword>
<proteinExistence type="inferred from homology"/>
<evidence type="ECO:0000256" key="1">
    <source>
        <dbReference type="ARBA" id="ARBA00011046"/>
    </source>
</evidence>
<dbReference type="SUPFAM" id="SSF46785">
    <property type="entry name" value="Winged helix' DNA-binding domain"/>
    <property type="match status" value="1"/>
</dbReference>
<reference evidence="6" key="2">
    <citation type="journal article" date="2016" name="Int. J. Syst. Evol. Microbiol.">
        <title>Complete genome sequence and cell structure of Limnochorda pilosa, a Gram-negative spore-former within the phylum Firmicutes.</title>
        <authorList>
            <person name="Watanabe M."/>
            <person name="Kojima H."/>
            <person name="Fukui M."/>
        </authorList>
    </citation>
    <scope>NUCLEOTIDE SEQUENCE [LARGE SCALE GENOMIC DNA]</scope>
    <source>
        <strain evidence="6">HC45</strain>
    </source>
</reference>
<reference evidence="6" key="1">
    <citation type="submission" date="2015-07" db="EMBL/GenBank/DDBJ databases">
        <title>Complete genome sequence and phylogenetic analysis of Limnochorda pilosa.</title>
        <authorList>
            <person name="Watanabe M."/>
            <person name="Kojima H."/>
            <person name="Fukui M."/>
        </authorList>
    </citation>
    <scope>NUCLEOTIDE SEQUENCE [LARGE SCALE GENOMIC DNA]</scope>
    <source>
        <strain evidence="6">HC45</strain>
    </source>
</reference>
<organism evidence="5 6">
    <name type="scientific">Limnochorda pilosa</name>
    <dbReference type="NCBI Taxonomy" id="1555112"/>
    <lineage>
        <taxon>Bacteria</taxon>
        <taxon>Bacillati</taxon>
        <taxon>Bacillota</taxon>
        <taxon>Limnochordia</taxon>
        <taxon>Limnochordales</taxon>
        <taxon>Limnochordaceae</taxon>
        <taxon>Limnochorda</taxon>
    </lineage>
</organism>
<keyword evidence="6" id="KW-1185">Reference proteome</keyword>
<evidence type="ECO:0000256" key="4">
    <source>
        <dbReference type="ARBA" id="ARBA00023163"/>
    </source>
</evidence>
<dbReference type="OrthoDB" id="9795583at2"/>
<evidence type="ECO:0000256" key="2">
    <source>
        <dbReference type="ARBA" id="ARBA00023015"/>
    </source>
</evidence>
<evidence type="ECO:0000256" key="3">
    <source>
        <dbReference type="ARBA" id="ARBA00023125"/>
    </source>
</evidence>
<dbReference type="STRING" id="1555112.LIP_1037"/>
<dbReference type="Pfam" id="PF03965">
    <property type="entry name" value="Penicillinase_R"/>
    <property type="match status" value="1"/>
</dbReference>
<protein>
    <submittedName>
        <fullName evidence="5">Transcriptional regulator</fullName>
    </submittedName>
</protein>
<keyword evidence="4" id="KW-0804">Transcription</keyword>
<dbReference type="Gene3D" id="1.10.10.10">
    <property type="entry name" value="Winged helix-like DNA-binding domain superfamily/Winged helix DNA-binding domain"/>
    <property type="match status" value="1"/>
</dbReference>
<dbReference type="AlphaFoldDB" id="A0A0K2SJ73"/>
<dbReference type="GO" id="GO:0003677">
    <property type="term" value="F:DNA binding"/>
    <property type="evidence" value="ECO:0007669"/>
    <property type="project" value="UniProtKB-KW"/>
</dbReference>
<name>A0A0K2SJ73_LIMPI</name>
<dbReference type="GO" id="GO:0045892">
    <property type="term" value="P:negative regulation of DNA-templated transcription"/>
    <property type="evidence" value="ECO:0007669"/>
    <property type="project" value="InterPro"/>
</dbReference>
<dbReference type="PIRSF" id="PIRSF019455">
    <property type="entry name" value="CopR_AtkY"/>
    <property type="match status" value="1"/>
</dbReference>
<dbReference type="InterPro" id="IPR005650">
    <property type="entry name" value="BlaI_family"/>
</dbReference>
<dbReference type="EMBL" id="AP014924">
    <property type="protein sequence ID" value="BAS26894.1"/>
    <property type="molecule type" value="Genomic_DNA"/>
</dbReference>
<evidence type="ECO:0000313" key="6">
    <source>
        <dbReference type="Proteomes" id="UP000065807"/>
    </source>
</evidence>